<evidence type="ECO:0000313" key="1">
    <source>
        <dbReference type="EMBL" id="TDQ80529.1"/>
    </source>
</evidence>
<dbReference type="Proteomes" id="UP000295783">
    <property type="component" value="Unassembled WGS sequence"/>
</dbReference>
<organism evidence="1 2">
    <name type="scientific">Dongia mobilis</name>
    <dbReference type="NCBI Taxonomy" id="578943"/>
    <lineage>
        <taxon>Bacteria</taxon>
        <taxon>Pseudomonadati</taxon>
        <taxon>Pseudomonadota</taxon>
        <taxon>Alphaproteobacteria</taxon>
        <taxon>Rhodospirillales</taxon>
        <taxon>Dongiaceae</taxon>
        <taxon>Dongia</taxon>
    </lineage>
</organism>
<dbReference type="EMBL" id="SNYW01000011">
    <property type="protein sequence ID" value="TDQ80529.1"/>
    <property type="molecule type" value="Genomic_DNA"/>
</dbReference>
<dbReference type="AlphaFoldDB" id="A0A4R6WN00"/>
<protein>
    <submittedName>
        <fullName evidence="1">Uncharacterized protein</fullName>
    </submittedName>
</protein>
<dbReference type="RefSeq" id="WP_133614515.1">
    <property type="nucleotide sequence ID" value="NZ_SNYW01000011.1"/>
</dbReference>
<sequence length="233" mass="25053">MTLQSPAIDLASAAKSTPWTLAPTLTEIVELRRERLLDGGDEIDLVRRQPAAARDAAQAWQRLARQRLGIGTALFDLDNALAYAIDVDAEVILYRVIVARELPRQLELGALFAAGEVAAARFAANGILEWMPIRDAQDVADARRLALRQGATPLGRVFALTSLPAEGGLRLMASGGGALTLDLVPPSVDGRHYPQARRFAWSEPDTPMSYGFGAPAAEQMPGGLAALFTTPWQ</sequence>
<proteinExistence type="predicted"/>
<gene>
    <name evidence="1" type="ORF">A8950_3061</name>
</gene>
<name>A0A4R6WN00_9PROT</name>
<evidence type="ECO:0000313" key="2">
    <source>
        <dbReference type="Proteomes" id="UP000295783"/>
    </source>
</evidence>
<accession>A0A4R6WN00</accession>
<keyword evidence="2" id="KW-1185">Reference proteome</keyword>
<reference evidence="1 2" key="1">
    <citation type="submission" date="2019-03" db="EMBL/GenBank/DDBJ databases">
        <title>Genomic Encyclopedia of Type Strains, Phase III (KMG-III): the genomes of soil and plant-associated and newly described type strains.</title>
        <authorList>
            <person name="Whitman W."/>
        </authorList>
    </citation>
    <scope>NUCLEOTIDE SEQUENCE [LARGE SCALE GENOMIC DNA]</scope>
    <source>
        <strain evidence="1 2">CGMCC 1.7660</strain>
    </source>
</reference>
<comment type="caution">
    <text evidence="1">The sequence shown here is derived from an EMBL/GenBank/DDBJ whole genome shotgun (WGS) entry which is preliminary data.</text>
</comment>